<name>A0A448WF61_9PLAT</name>
<comment type="caution">
    <text evidence="1">The sequence shown here is derived from an EMBL/GenBank/DDBJ whole genome shotgun (WGS) entry which is preliminary data.</text>
</comment>
<dbReference type="Proteomes" id="UP000784294">
    <property type="component" value="Unassembled WGS sequence"/>
</dbReference>
<organism evidence="1 2">
    <name type="scientific">Protopolystoma xenopodis</name>
    <dbReference type="NCBI Taxonomy" id="117903"/>
    <lineage>
        <taxon>Eukaryota</taxon>
        <taxon>Metazoa</taxon>
        <taxon>Spiralia</taxon>
        <taxon>Lophotrochozoa</taxon>
        <taxon>Platyhelminthes</taxon>
        <taxon>Monogenea</taxon>
        <taxon>Polyopisthocotylea</taxon>
        <taxon>Polystomatidea</taxon>
        <taxon>Polystomatidae</taxon>
        <taxon>Protopolystoma</taxon>
    </lineage>
</organism>
<gene>
    <name evidence="1" type="ORF">PXEA_LOCUS3618</name>
</gene>
<reference evidence="1" key="1">
    <citation type="submission" date="2018-11" db="EMBL/GenBank/DDBJ databases">
        <authorList>
            <consortium name="Pathogen Informatics"/>
        </authorList>
    </citation>
    <scope>NUCLEOTIDE SEQUENCE</scope>
</reference>
<evidence type="ECO:0000313" key="1">
    <source>
        <dbReference type="EMBL" id="VEL10178.1"/>
    </source>
</evidence>
<dbReference type="Gene3D" id="6.10.250.370">
    <property type="match status" value="1"/>
</dbReference>
<dbReference type="OrthoDB" id="306304at2759"/>
<sequence length="114" mass="12667">MSSSSDLDKELVRVSLLAYVVNLCSRTRMELHSQHYGELLSLRQTHADLEKGRGQLGNLLGELQAELDHVGSLSVNISEKASQLAEQLAQIEVKTDQPIDIDEVVDTTAPLYRH</sequence>
<protein>
    <submittedName>
        <fullName evidence="1">Uncharacterized protein</fullName>
    </submittedName>
</protein>
<evidence type="ECO:0000313" key="2">
    <source>
        <dbReference type="Proteomes" id="UP000784294"/>
    </source>
</evidence>
<dbReference type="EMBL" id="CAAALY010008264">
    <property type="protein sequence ID" value="VEL10178.1"/>
    <property type="molecule type" value="Genomic_DNA"/>
</dbReference>
<proteinExistence type="predicted"/>
<accession>A0A448WF61</accession>
<dbReference type="AlphaFoldDB" id="A0A448WF61"/>
<keyword evidence="2" id="KW-1185">Reference proteome</keyword>